<dbReference type="GO" id="GO:0050852">
    <property type="term" value="P:T cell receptor signaling pathway"/>
    <property type="evidence" value="ECO:0007669"/>
    <property type="project" value="TreeGrafter"/>
</dbReference>
<dbReference type="InterPro" id="IPR043443">
    <property type="entry name" value="FYB1/2-like"/>
</dbReference>
<dbReference type="GO" id="GO:0005886">
    <property type="term" value="C:plasma membrane"/>
    <property type="evidence" value="ECO:0007669"/>
    <property type="project" value="InterPro"/>
</dbReference>
<reference evidence="3 4" key="1">
    <citation type="submission" date="2019-09" db="EMBL/GenBank/DDBJ databases">
        <title>Bird 10,000 Genomes (B10K) Project - Family phase.</title>
        <authorList>
            <person name="Zhang G."/>
        </authorList>
    </citation>
    <scope>NUCLEOTIDE SEQUENCE [LARGE SCALE GENOMIC DNA]</scope>
    <source>
        <strain evidence="3">B10K-DU-001-34</strain>
        <tissue evidence="3">Muscle</tissue>
    </source>
</reference>
<dbReference type="PANTHER" id="PTHR16830:SF11">
    <property type="entry name" value="PML-RARA-REGULATED ADAPTER MOLECULE 1"/>
    <property type="match status" value="1"/>
</dbReference>
<dbReference type="Proteomes" id="UP000523279">
    <property type="component" value="Unassembled WGS sequence"/>
</dbReference>
<protein>
    <submittedName>
        <fullName evidence="3">PRAM protein</fullName>
    </submittedName>
</protein>
<sequence length="87" mass="10031">MTLKVCKKEEKMDRGFQKKFKFEGSINVLTQMMVDPAATEKRGGAKNLPLRPGEILDVIQFTNQEQILCRNSQRRYGYVPRAVMLPL</sequence>
<name>A0A7K9JSP7_9PASE</name>
<comment type="caution">
    <text evidence="3">The sequence shown here is derived from an EMBL/GenBank/DDBJ whole genome shotgun (WGS) entry which is preliminary data.</text>
</comment>
<keyword evidence="4" id="KW-1185">Reference proteome</keyword>
<feature type="non-terminal residue" evidence="3">
    <location>
        <position position="1"/>
    </location>
</feature>
<feature type="non-terminal residue" evidence="3">
    <location>
        <position position="87"/>
    </location>
</feature>
<dbReference type="EMBL" id="VWZP01003084">
    <property type="protein sequence ID" value="NXH41243.1"/>
    <property type="molecule type" value="Genomic_DNA"/>
</dbReference>
<dbReference type="PANTHER" id="PTHR16830">
    <property type="entry name" value="SH2 CONTAINING ADAPTOR PRAM-1 RELATED"/>
    <property type="match status" value="1"/>
</dbReference>
<dbReference type="AlphaFoldDB" id="A0A7K9JSP7"/>
<gene>
    <name evidence="3" type="primary">Pram1</name>
    <name evidence="3" type="ORF">DICEXI_R00628</name>
</gene>
<dbReference type="SUPFAM" id="SSF50044">
    <property type="entry name" value="SH3-domain"/>
    <property type="match status" value="1"/>
</dbReference>
<organism evidence="3 4">
    <name type="scientific">Dicaeum eximium</name>
    <dbReference type="NCBI Taxonomy" id="667154"/>
    <lineage>
        <taxon>Eukaryota</taxon>
        <taxon>Metazoa</taxon>
        <taxon>Chordata</taxon>
        <taxon>Craniata</taxon>
        <taxon>Vertebrata</taxon>
        <taxon>Euteleostomi</taxon>
        <taxon>Archelosauria</taxon>
        <taxon>Archosauria</taxon>
        <taxon>Dinosauria</taxon>
        <taxon>Saurischia</taxon>
        <taxon>Theropoda</taxon>
        <taxon>Coelurosauria</taxon>
        <taxon>Aves</taxon>
        <taxon>Neognathae</taxon>
        <taxon>Neoaves</taxon>
        <taxon>Telluraves</taxon>
        <taxon>Australaves</taxon>
        <taxon>Passeriformes</taxon>
        <taxon>Passeroidea</taxon>
        <taxon>Dicaeidae</taxon>
        <taxon>Dicaeum</taxon>
    </lineage>
</organism>
<keyword evidence="1" id="KW-0597">Phosphoprotein</keyword>
<accession>A0A7K9JSP7</accession>
<dbReference type="Pfam" id="PF14603">
    <property type="entry name" value="hSH3"/>
    <property type="match status" value="1"/>
</dbReference>
<dbReference type="GO" id="GO:0007229">
    <property type="term" value="P:integrin-mediated signaling pathway"/>
    <property type="evidence" value="ECO:0007669"/>
    <property type="project" value="InterPro"/>
</dbReference>
<evidence type="ECO:0000259" key="2">
    <source>
        <dbReference type="Pfam" id="PF14603"/>
    </source>
</evidence>
<dbReference type="InterPro" id="IPR029294">
    <property type="entry name" value="hSH3"/>
</dbReference>
<feature type="domain" description="Helically-extended SH3" evidence="2">
    <location>
        <begin position="16"/>
        <end position="85"/>
    </location>
</feature>
<evidence type="ECO:0000313" key="4">
    <source>
        <dbReference type="Proteomes" id="UP000523279"/>
    </source>
</evidence>
<proteinExistence type="predicted"/>
<evidence type="ECO:0000256" key="1">
    <source>
        <dbReference type="ARBA" id="ARBA00022553"/>
    </source>
</evidence>
<dbReference type="GO" id="GO:0072659">
    <property type="term" value="P:protein localization to plasma membrane"/>
    <property type="evidence" value="ECO:0007669"/>
    <property type="project" value="TreeGrafter"/>
</dbReference>
<dbReference type="Gene3D" id="2.30.30.40">
    <property type="entry name" value="SH3 Domains"/>
    <property type="match status" value="1"/>
</dbReference>
<dbReference type="InterPro" id="IPR036028">
    <property type="entry name" value="SH3-like_dom_sf"/>
</dbReference>
<evidence type="ECO:0000313" key="3">
    <source>
        <dbReference type="EMBL" id="NXH41243.1"/>
    </source>
</evidence>